<dbReference type="AlphaFoldDB" id="A0A1U7J0M8"/>
<dbReference type="STRING" id="549789.NIES30_20440"/>
<dbReference type="EMBL" id="MRCG01000018">
    <property type="protein sequence ID" value="OKH45213.1"/>
    <property type="molecule type" value="Genomic_DNA"/>
</dbReference>
<organism evidence="1 2">
    <name type="scientific">Phormidium tenue NIES-30</name>
    <dbReference type="NCBI Taxonomy" id="549789"/>
    <lineage>
        <taxon>Bacteria</taxon>
        <taxon>Bacillati</taxon>
        <taxon>Cyanobacteriota</taxon>
        <taxon>Cyanophyceae</taxon>
        <taxon>Oscillatoriophycideae</taxon>
        <taxon>Oscillatoriales</taxon>
        <taxon>Oscillatoriaceae</taxon>
        <taxon>Phormidium</taxon>
    </lineage>
</organism>
<dbReference type="Proteomes" id="UP000185557">
    <property type="component" value="Unassembled WGS sequence"/>
</dbReference>
<sequence>MLPKSRLLAIAIKGGSLALAALALTAYPGWALPGQTVNLTETWIRNNPTLKPGPGDRLAINRLVAPGQRFTFQASVFPISGVVPNQDPRQIRSERFSVSDHANPITVDRLDESLRAIYGQEIFNDYRQATVLLRYPARGARTNPTDNPNLVLRGEVRQGERFAYWQEIAYDRDGTAYLGRMAVFVPEDLPALQAQLAPYRE</sequence>
<comment type="caution">
    <text evidence="1">The sequence shown here is derived from an EMBL/GenBank/DDBJ whole genome shotgun (WGS) entry which is preliminary data.</text>
</comment>
<proteinExistence type="predicted"/>
<reference evidence="1 2" key="1">
    <citation type="submission" date="2016-11" db="EMBL/GenBank/DDBJ databases">
        <title>Draft Genome Sequences of Nine Cyanobacterial Strains from Diverse Habitats.</title>
        <authorList>
            <person name="Zhu T."/>
            <person name="Hou S."/>
            <person name="Lu X."/>
            <person name="Hess W.R."/>
        </authorList>
    </citation>
    <scope>NUCLEOTIDE SEQUENCE [LARGE SCALE GENOMIC DNA]</scope>
    <source>
        <strain evidence="1 2">NIES-30</strain>
    </source>
</reference>
<evidence type="ECO:0000313" key="1">
    <source>
        <dbReference type="EMBL" id="OKH45213.1"/>
    </source>
</evidence>
<evidence type="ECO:0000313" key="2">
    <source>
        <dbReference type="Proteomes" id="UP000185557"/>
    </source>
</evidence>
<accession>A0A1U7J0M8</accession>
<name>A0A1U7J0M8_9CYAN</name>
<protein>
    <submittedName>
        <fullName evidence="1">Uncharacterized protein</fullName>
    </submittedName>
</protein>
<gene>
    <name evidence="1" type="ORF">NIES30_20440</name>
</gene>
<keyword evidence="2" id="KW-1185">Reference proteome</keyword>